<accession>A0A9J6FZN1</accession>
<organism evidence="1 2">
    <name type="scientific">Haemaphysalis longicornis</name>
    <name type="common">Bush tick</name>
    <dbReference type="NCBI Taxonomy" id="44386"/>
    <lineage>
        <taxon>Eukaryota</taxon>
        <taxon>Metazoa</taxon>
        <taxon>Ecdysozoa</taxon>
        <taxon>Arthropoda</taxon>
        <taxon>Chelicerata</taxon>
        <taxon>Arachnida</taxon>
        <taxon>Acari</taxon>
        <taxon>Parasitiformes</taxon>
        <taxon>Ixodida</taxon>
        <taxon>Ixodoidea</taxon>
        <taxon>Ixodidae</taxon>
        <taxon>Haemaphysalinae</taxon>
        <taxon>Haemaphysalis</taxon>
    </lineage>
</organism>
<dbReference type="VEuPathDB" id="VectorBase:HLOH_047677"/>
<dbReference type="Proteomes" id="UP000821853">
    <property type="component" value="Chromosome 2"/>
</dbReference>
<proteinExistence type="predicted"/>
<reference evidence="1 2" key="1">
    <citation type="journal article" date="2020" name="Cell">
        <title>Large-Scale Comparative Analyses of Tick Genomes Elucidate Their Genetic Diversity and Vector Capacities.</title>
        <authorList>
            <consortium name="Tick Genome and Microbiome Consortium (TIGMIC)"/>
            <person name="Jia N."/>
            <person name="Wang J."/>
            <person name="Shi W."/>
            <person name="Du L."/>
            <person name="Sun Y."/>
            <person name="Zhan W."/>
            <person name="Jiang J.F."/>
            <person name="Wang Q."/>
            <person name="Zhang B."/>
            <person name="Ji P."/>
            <person name="Bell-Sakyi L."/>
            <person name="Cui X.M."/>
            <person name="Yuan T.T."/>
            <person name="Jiang B.G."/>
            <person name="Yang W.F."/>
            <person name="Lam T.T."/>
            <person name="Chang Q.C."/>
            <person name="Ding S.J."/>
            <person name="Wang X.J."/>
            <person name="Zhu J.G."/>
            <person name="Ruan X.D."/>
            <person name="Zhao L."/>
            <person name="Wei J.T."/>
            <person name="Ye R.Z."/>
            <person name="Que T.C."/>
            <person name="Du C.H."/>
            <person name="Zhou Y.H."/>
            <person name="Cheng J.X."/>
            <person name="Dai P.F."/>
            <person name="Guo W.B."/>
            <person name="Han X.H."/>
            <person name="Huang E.J."/>
            <person name="Li L.F."/>
            <person name="Wei W."/>
            <person name="Gao Y.C."/>
            <person name="Liu J.Z."/>
            <person name="Shao H.Z."/>
            <person name="Wang X."/>
            <person name="Wang C.C."/>
            <person name="Yang T.C."/>
            <person name="Huo Q.B."/>
            <person name="Li W."/>
            <person name="Chen H.Y."/>
            <person name="Chen S.E."/>
            <person name="Zhou L.G."/>
            <person name="Ni X.B."/>
            <person name="Tian J.H."/>
            <person name="Sheng Y."/>
            <person name="Liu T."/>
            <person name="Pan Y.S."/>
            <person name="Xia L.Y."/>
            <person name="Li J."/>
            <person name="Zhao F."/>
            <person name="Cao W.C."/>
        </authorList>
    </citation>
    <scope>NUCLEOTIDE SEQUENCE [LARGE SCALE GENOMIC DNA]</scope>
    <source>
        <strain evidence="1">HaeL-2018</strain>
    </source>
</reference>
<keyword evidence="2" id="KW-1185">Reference proteome</keyword>
<dbReference type="EMBL" id="JABSTR010000004">
    <property type="protein sequence ID" value="KAH9367857.1"/>
    <property type="molecule type" value="Genomic_DNA"/>
</dbReference>
<evidence type="ECO:0000313" key="1">
    <source>
        <dbReference type="EMBL" id="KAH9367857.1"/>
    </source>
</evidence>
<evidence type="ECO:0000313" key="2">
    <source>
        <dbReference type="Proteomes" id="UP000821853"/>
    </source>
</evidence>
<protein>
    <submittedName>
        <fullName evidence="1">Uncharacterized protein</fullName>
    </submittedName>
</protein>
<comment type="caution">
    <text evidence="1">The sequence shown here is derived from an EMBL/GenBank/DDBJ whole genome shotgun (WGS) entry which is preliminary data.</text>
</comment>
<dbReference type="AlphaFoldDB" id="A0A9J6FZN1"/>
<gene>
    <name evidence="1" type="ORF">HPB48_003098</name>
</gene>
<name>A0A9J6FZN1_HAELO</name>
<sequence length="225" mass="25133">MAENDGANADDSEWKRVLIAYMCVRVQRLREKQAFEVEMESITVSKDMEDIICANNFAIAAVAAESLPRAIIIFQRSAWWFEETKPYFVTTASSKLPGNASYIQVLGGVLSLFRAVPNHSDKGPDQSPLKSVWPWAFICRLCSTAEDRTIAHLFGIGRSMVNVLFKEFCAAVITIREDDWVGMVPTDGMVVHMRGFHAVTEFPQAVGALDCWHFPVSRPQASARS</sequence>